<dbReference type="Pfam" id="PF00072">
    <property type="entry name" value="Response_reg"/>
    <property type="match status" value="1"/>
</dbReference>
<feature type="transmembrane region" description="Helical" evidence="11">
    <location>
        <begin position="234"/>
        <end position="256"/>
    </location>
</feature>
<sequence length="1006" mass="113941">MPKKRIILIVTIFVIVITGFRLGWIHLHAKPEHPPIEAGVLDLRGWDELSDYAIELDGEWEFYPNERLVTLDEQHEAEYVQVPGDWTDTAGMESSFGYGTYRLVIHVDDDLNETFGFRVHSIYSSSTFYVNGELIGQAGQPSEEKSSYKPLNNPYSAYVEIDGGNELEVMIEVANFHDPNEGGIGHSILFGLEEPLRSEMKLVEALAIFACVIYLFHALYGFVLFLIGNRDRRLFFFSVVLLCTVIGTLIGERFIFEWFSFSFEWRNDILYVAGIIGGYSLLQCIRDFLPRFMTRKVLILYEIACLLSLVLVLILPVSLNLRIEAVYLTLMLLPTLLLIVLMFKSTIAIDQDRIFLLLASIAAVGSLFWLVAMHTFNMMMVSYPFDLLIALTCLSTYWFKQYFNRLKESQQLATKLTEADRQKDQFLADVAHEMRNPLHAIINISQAVSEREKKQLTERSRQDLMLLHDVGRRMSLLLNDLLELARFRENRITLHKKAVSVQSAASAVISMLSYMVDGRPITLRKEMSDELPSAMADENRLIQILFNLVHNAIKYSESGDIVIRATYANERIHLAVEDQGQGMTEADIEAIFQPYEQVRGTPSNEGGFGLGLSICKQLVELHGCTLNVDSTLNKGSIFSFTLPVASDSVDELTPVMVENASSWNEVAAITNEPQKTVAGTIHLLVVDDDRVNLNVLESVFFEECYQLCTVSSGAHALEKLDRGKWDIVISDVMMPQMTGYELTEQIRKNYSMTELPVLLLTAYNHDIDIEAGFRAGANDYVSKPVNGLELKARVESLVEMKRSVKEALRLEAAWLQAQIKPHFIINTFNAIVALSRIDLERMDGLIEELSQYIRYSIHFQNADDMIPLKDELQLVRSYVKIEQERFPDYFEVKWKVDETLEWNVPPLVIQTIVENAIQHGLLKSGKQGLLEIGVYDHGSFVEVSVCDNGHGIEKSRVDHLLERGESKHSGIGLANTHYRLKQLVGSGLQLESEIGVGTSVSFKIPK</sequence>
<evidence type="ECO:0000256" key="1">
    <source>
        <dbReference type="ARBA" id="ARBA00000085"/>
    </source>
</evidence>
<keyword evidence="5" id="KW-0808">Transferase</keyword>
<feature type="transmembrane region" description="Helical" evidence="11">
    <location>
        <begin position="325"/>
        <end position="343"/>
    </location>
</feature>
<dbReference type="PRINTS" id="PR00344">
    <property type="entry name" value="BCTRLSENSOR"/>
</dbReference>
<evidence type="ECO:0000256" key="3">
    <source>
        <dbReference type="ARBA" id="ARBA00012438"/>
    </source>
</evidence>
<feature type="modified residue" description="4-aspartylphosphate" evidence="10">
    <location>
        <position position="731"/>
    </location>
</feature>
<dbReference type="CDD" id="cd00082">
    <property type="entry name" value="HisKA"/>
    <property type="match status" value="1"/>
</dbReference>
<dbReference type="Gene3D" id="3.40.50.2300">
    <property type="match status" value="1"/>
</dbReference>
<feature type="domain" description="Response regulatory" evidence="13">
    <location>
        <begin position="682"/>
        <end position="798"/>
    </location>
</feature>
<keyword evidence="15" id="KW-1185">Reference proteome</keyword>
<evidence type="ECO:0000259" key="12">
    <source>
        <dbReference type="PROSITE" id="PS50109"/>
    </source>
</evidence>
<keyword evidence="4 10" id="KW-0597">Phosphoprotein</keyword>
<feature type="transmembrane region" description="Helical" evidence="11">
    <location>
        <begin position="205"/>
        <end position="227"/>
    </location>
</feature>
<feature type="transmembrane region" description="Helical" evidence="11">
    <location>
        <begin position="268"/>
        <end position="285"/>
    </location>
</feature>
<dbReference type="SMART" id="SM00448">
    <property type="entry name" value="REC"/>
    <property type="match status" value="1"/>
</dbReference>
<proteinExistence type="predicted"/>
<comment type="catalytic activity">
    <reaction evidence="1">
        <text>ATP + protein L-histidine = ADP + protein N-phospho-L-histidine.</text>
        <dbReference type="EC" id="2.7.13.3"/>
    </reaction>
</comment>
<dbReference type="SUPFAM" id="SSF52172">
    <property type="entry name" value="CheY-like"/>
    <property type="match status" value="1"/>
</dbReference>
<dbReference type="InterPro" id="IPR005467">
    <property type="entry name" value="His_kinase_dom"/>
</dbReference>
<evidence type="ECO:0000256" key="11">
    <source>
        <dbReference type="SAM" id="Phobius"/>
    </source>
</evidence>
<dbReference type="InterPro" id="IPR036890">
    <property type="entry name" value="HATPase_C_sf"/>
</dbReference>
<feature type="domain" description="Histidine kinase" evidence="12">
    <location>
        <begin position="429"/>
        <end position="646"/>
    </location>
</feature>
<keyword evidence="8" id="KW-0067">ATP-binding</keyword>
<dbReference type="Gene3D" id="1.10.287.130">
    <property type="match status" value="1"/>
</dbReference>
<evidence type="ECO:0000256" key="9">
    <source>
        <dbReference type="ARBA" id="ARBA00023012"/>
    </source>
</evidence>
<comment type="caution">
    <text evidence="14">The sequence shown here is derived from an EMBL/GenBank/DDBJ whole genome shotgun (WGS) entry which is preliminary data.</text>
</comment>
<feature type="transmembrane region" description="Helical" evidence="11">
    <location>
        <begin position="297"/>
        <end position="319"/>
    </location>
</feature>
<evidence type="ECO:0000256" key="4">
    <source>
        <dbReference type="ARBA" id="ARBA00022553"/>
    </source>
</evidence>
<name>W4QI80_9BACI</name>
<dbReference type="Pfam" id="PF02518">
    <property type="entry name" value="HATPase_c"/>
    <property type="match status" value="2"/>
</dbReference>
<dbReference type="EMBL" id="BAUU01000024">
    <property type="protein sequence ID" value="GAE31835.1"/>
    <property type="molecule type" value="Genomic_DNA"/>
</dbReference>
<dbReference type="InterPro" id="IPR010559">
    <property type="entry name" value="Sig_transdc_His_kin_internal"/>
</dbReference>
<dbReference type="InterPro" id="IPR036097">
    <property type="entry name" value="HisK_dim/P_sf"/>
</dbReference>
<dbReference type="GO" id="GO:0005886">
    <property type="term" value="C:plasma membrane"/>
    <property type="evidence" value="ECO:0007669"/>
    <property type="project" value="UniProtKB-SubCell"/>
</dbReference>
<evidence type="ECO:0000256" key="10">
    <source>
        <dbReference type="PROSITE-ProRule" id="PRU00169"/>
    </source>
</evidence>
<gene>
    <name evidence="14" type="ORF">JCM9152_3329</name>
</gene>
<dbReference type="InterPro" id="IPR003661">
    <property type="entry name" value="HisK_dim/P_dom"/>
</dbReference>
<feature type="domain" description="Histidine kinase" evidence="12">
    <location>
        <begin position="908"/>
        <end position="1006"/>
    </location>
</feature>
<dbReference type="PANTHER" id="PTHR43547:SF2">
    <property type="entry name" value="HYBRID SIGNAL TRANSDUCTION HISTIDINE KINASE C"/>
    <property type="match status" value="1"/>
</dbReference>
<dbReference type="RefSeq" id="WP_035345927.1">
    <property type="nucleotide sequence ID" value="NZ_BAUU01000024.1"/>
</dbReference>
<feature type="transmembrane region" description="Helical" evidence="11">
    <location>
        <begin position="355"/>
        <end position="375"/>
    </location>
</feature>
<dbReference type="CDD" id="cd17574">
    <property type="entry name" value="REC_OmpR"/>
    <property type="match status" value="1"/>
</dbReference>
<dbReference type="AlphaFoldDB" id="W4QI80"/>
<reference evidence="14" key="1">
    <citation type="journal article" date="2014" name="Genome Announc.">
        <title>Draft Genome Sequences of Three Alkaliphilic Bacillus Strains, Bacillus wakoensis JCM 9140T, Bacillus akibai JCM 9157T, and Bacillus hemicellulosilyticus JCM 9152T.</title>
        <authorList>
            <person name="Yuki M."/>
            <person name="Oshima K."/>
            <person name="Suda W."/>
            <person name="Oshida Y."/>
            <person name="Kitamura K."/>
            <person name="Iida T."/>
            <person name="Hattori M."/>
            <person name="Ohkuma M."/>
        </authorList>
    </citation>
    <scope>NUCLEOTIDE SEQUENCE [LARGE SCALE GENOMIC DNA]</scope>
    <source>
        <strain evidence="14">JCM 9152</strain>
    </source>
</reference>
<dbReference type="PROSITE" id="PS50110">
    <property type="entry name" value="RESPONSE_REGULATORY"/>
    <property type="match status" value="1"/>
</dbReference>
<keyword evidence="6" id="KW-0547">Nucleotide-binding</keyword>
<comment type="subcellular location">
    <subcellularLocation>
        <location evidence="2">Cell membrane</location>
        <topology evidence="2">Multi-pass membrane protein</topology>
    </subcellularLocation>
</comment>
<protein>
    <recommendedName>
        <fullName evidence="3">histidine kinase</fullName>
        <ecNumber evidence="3">2.7.13.3</ecNumber>
    </recommendedName>
</protein>
<dbReference type="InterPro" id="IPR011623">
    <property type="entry name" value="7TMR_DISM_rcpt_extracell_dom1"/>
</dbReference>
<dbReference type="PANTHER" id="PTHR43547">
    <property type="entry name" value="TWO-COMPONENT HISTIDINE KINASE"/>
    <property type="match status" value="1"/>
</dbReference>
<evidence type="ECO:0000256" key="2">
    <source>
        <dbReference type="ARBA" id="ARBA00004651"/>
    </source>
</evidence>
<keyword evidence="9" id="KW-0902">Two-component regulatory system</keyword>
<accession>W4QI80</accession>
<dbReference type="Proteomes" id="UP000018895">
    <property type="component" value="Unassembled WGS sequence"/>
</dbReference>
<keyword evidence="11" id="KW-0472">Membrane</keyword>
<dbReference type="InterPro" id="IPR011006">
    <property type="entry name" value="CheY-like_superfamily"/>
</dbReference>
<dbReference type="PROSITE" id="PS50109">
    <property type="entry name" value="HIS_KIN"/>
    <property type="match status" value="2"/>
</dbReference>
<evidence type="ECO:0000256" key="5">
    <source>
        <dbReference type="ARBA" id="ARBA00022679"/>
    </source>
</evidence>
<dbReference type="InterPro" id="IPR003594">
    <property type="entry name" value="HATPase_dom"/>
</dbReference>
<dbReference type="SMART" id="SM00388">
    <property type="entry name" value="HisKA"/>
    <property type="match status" value="1"/>
</dbReference>
<dbReference type="Gene3D" id="3.30.565.10">
    <property type="entry name" value="Histidine kinase-like ATPase, C-terminal domain"/>
    <property type="match status" value="2"/>
</dbReference>
<keyword evidence="11" id="KW-1133">Transmembrane helix</keyword>
<dbReference type="OrthoDB" id="9809348at2"/>
<dbReference type="Pfam" id="PF07695">
    <property type="entry name" value="7TMR-DISM_7TM"/>
    <property type="match status" value="1"/>
</dbReference>
<feature type="transmembrane region" description="Helical" evidence="11">
    <location>
        <begin position="7"/>
        <end position="27"/>
    </location>
</feature>
<dbReference type="GO" id="GO:0000155">
    <property type="term" value="F:phosphorelay sensor kinase activity"/>
    <property type="evidence" value="ECO:0007669"/>
    <property type="project" value="InterPro"/>
</dbReference>
<dbReference type="FunFam" id="3.30.565.10:FF:000006">
    <property type="entry name" value="Sensor histidine kinase WalK"/>
    <property type="match status" value="1"/>
</dbReference>
<dbReference type="InterPro" id="IPR008979">
    <property type="entry name" value="Galactose-bd-like_sf"/>
</dbReference>
<evidence type="ECO:0000256" key="8">
    <source>
        <dbReference type="ARBA" id="ARBA00022840"/>
    </source>
</evidence>
<keyword evidence="7" id="KW-0418">Kinase</keyword>
<evidence type="ECO:0000259" key="13">
    <source>
        <dbReference type="PROSITE" id="PS50110"/>
    </source>
</evidence>
<evidence type="ECO:0000256" key="6">
    <source>
        <dbReference type="ARBA" id="ARBA00022741"/>
    </source>
</evidence>
<dbReference type="SUPFAM" id="SSF49785">
    <property type="entry name" value="Galactose-binding domain-like"/>
    <property type="match status" value="1"/>
</dbReference>
<dbReference type="SUPFAM" id="SSF55874">
    <property type="entry name" value="ATPase domain of HSP90 chaperone/DNA topoisomerase II/histidine kinase"/>
    <property type="match status" value="2"/>
</dbReference>
<dbReference type="InterPro" id="IPR001789">
    <property type="entry name" value="Sig_transdc_resp-reg_receiver"/>
</dbReference>
<dbReference type="GO" id="GO:0005524">
    <property type="term" value="F:ATP binding"/>
    <property type="evidence" value="ECO:0007669"/>
    <property type="project" value="UniProtKB-KW"/>
</dbReference>
<dbReference type="SUPFAM" id="SSF47384">
    <property type="entry name" value="Homodimeric domain of signal transducing histidine kinase"/>
    <property type="match status" value="1"/>
</dbReference>
<dbReference type="Gene3D" id="2.60.120.260">
    <property type="entry name" value="Galactose-binding domain-like"/>
    <property type="match status" value="1"/>
</dbReference>
<evidence type="ECO:0000313" key="15">
    <source>
        <dbReference type="Proteomes" id="UP000018895"/>
    </source>
</evidence>
<dbReference type="SMART" id="SM00387">
    <property type="entry name" value="HATPase_c"/>
    <property type="match status" value="2"/>
</dbReference>
<dbReference type="STRING" id="1236971.JCM9152_3329"/>
<organism evidence="14 15">
    <name type="scientific">Halalkalibacter hemicellulosilyticusJCM 9152</name>
    <dbReference type="NCBI Taxonomy" id="1236971"/>
    <lineage>
        <taxon>Bacteria</taxon>
        <taxon>Bacillati</taxon>
        <taxon>Bacillota</taxon>
        <taxon>Bacilli</taxon>
        <taxon>Bacillales</taxon>
        <taxon>Bacillaceae</taxon>
        <taxon>Halalkalibacter</taxon>
    </lineage>
</organism>
<evidence type="ECO:0000256" key="7">
    <source>
        <dbReference type="ARBA" id="ARBA00022777"/>
    </source>
</evidence>
<dbReference type="InterPro" id="IPR004358">
    <property type="entry name" value="Sig_transdc_His_kin-like_C"/>
</dbReference>
<dbReference type="Pfam" id="PF06580">
    <property type="entry name" value="His_kinase"/>
    <property type="match status" value="1"/>
</dbReference>
<dbReference type="EC" id="2.7.13.3" evidence="3"/>
<keyword evidence="11" id="KW-0812">Transmembrane</keyword>
<evidence type="ECO:0000313" key="14">
    <source>
        <dbReference type="EMBL" id="GAE31835.1"/>
    </source>
</evidence>
<dbReference type="Pfam" id="PF00512">
    <property type="entry name" value="HisKA"/>
    <property type="match status" value="1"/>
</dbReference>